<comment type="caution">
    <text evidence="1">The sequence shown here is derived from an EMBL/GenBank/DDBJ whole genome shotgun (WGS) entry which is preliminary data.</text>
</comment>
<dbReference type="Gene3D" id="3.40.190.10">
    <property type="entry name" value="Periplasmic binding protein-like II"/>
    <property type="match status" value="1"/>
</dbReference>
<sequence>MHTRGAFIVASVTGTVLLLTACGGGSGDDGADEGPVTLTFQSLSDQPAAIEATENIVDAWNAENPDVQVEIVPAGWDGIYDKLITQFNGGAAPDIIHYEAAGIVPFAVDGYLADLTDLISEDFVSDVPEGVMSTVTVDDQVVGYPTELQSYMVFANRTLLEQAGVEIPTGDTMTWDELQEIARATTSGTTAGLGWGLKSPTAAFMTMGPSFGGTYFEGSGADATLTVGDGELAIPEIVSEMTAEGTLAPVTLTQSGSEVLASFYAGQVAMTIQGSYQAANITADAPEGFDWVVLPPLEGSEGAGQAANPQTLSVNIDSEHVEEAADFLNFFTEPENLAALNQADALIPSSTSARDLMAEELAGEPGWDVVLSSGEYFTEAPYLFVDAYAQWKDTVATPAFQRFLAGETDSATLADELTSGWDEITS</sequence>
<name>A0A7X6KW50_9CELL</name>
<dbReference type="SUPFAM" id="SSF53850">
    <property type="entry name" value="Periplasmic binding protein-like II"/>
    <property type="match status" value="1"/>
</dbReference>
<accession>A0A7X6KW50</accession>
<evidence type="ECO:0000313" key="1">
    <source>
        <dbReference type="EMBL" id="NKY23382.1"/>
    </source>
</evidence>
<dbReference type="EMBL" id="JAAXOX010000005">
    <property type="protein sequence ID" value="NKY23382.1"/>
    <property type="molecule type" value="Genomic_DNA"/>
</dbReference>
<evidence type="ECO:0000313" key="2">
    <source>
        <dbReference type="Proteomes" id="UP000581206"/>
    </source>
</evidence>
<organism evidence="1 2">
    <name type="scientific">Cellulomonas denverensis</name>
    <dbReference type="NCBI Taxonomy" id="264297"/>
    <lineage>
        <taxon>Bacteria</taxon>
        <taxon>Bacillati</taxon>
        <taxon>Actinomycetota</taxon>
        <taxon>Actinomycetes</taxon>
        <taxon>Micrococcales</taxon>
        <taxon>Cellulomonadaceae</taxon>
        <taxon>Cellulomonas</taxon>
    </lineage>
</organism>
<keyword evidence="2" id="KW-1185">Reference proteome</keyword>
<dbReference type="PANTHER" id="PTHR43649">
    <property type="entry name" value="ARABINOSE-BINDING PROTEIN-RELATED"/>
    <property type="match status" value="1"/>
</dbReference>
<dbReference type="PANTHER" id="PTHR43649:SF30">
    <property type="entry name" value="ABC TRANSPORTER SUBSTRATE-BINDING PROTEIN"/>
    <property type="match status" value="1"/>
</dbReference>
<dbReference type="InterPro" id="IPR006059">
    <property type="entry name" value="SBP"/>
</dbReference>
<protein>
    <submittedName>
        <fullName evidence="1">Sugar ABC transporter substrate-binding protein</fullName>
    </submittedName>
</protein>
<dbReference type="InterPro" id="IPR050490">
    <property type="entry name" value="Bact_solute-bd_prot1"/>
</dbReference>
<dbReference type="CDD" id="cd13585">
    <property type="entry name" value="PBP2_TMBP_like"/>
    <property type="match status" value="1"/>
</dbReference>
<dbReference type="AlphaFoldDB" id="A0A7X6KW50"/>
<reference evidence="1 2" key="1">
    <citation type="submission" date="2020-04" db="EMBL/GenBank/DDBJ databases">
        <title>MicrobeNet Type strains.</title>
        <authorList>
            <person name="Nicholson A.C."/>
        </authorList>
    </citation>
    <scope>NUCLEOTIDE SEQUENCE [LARGE SCALE GENOMIC DNA]</scope>
    <source>
        <strain evidence="1 2">ATCC BAA-788</strain>
    </source>
</reference>
<dbReference type="Pfam" id="PF01547">
    <property type="entry name" value="SBP_bac_1"/>
    <property type="match status" value="1"/>
</dbReference>
<proteinExistence type="predicted"/>
<gene>
    <name evidence="1" type="ORF">HGA03_11985</name>
</gene>
<dbReference type="PROSITE" id="PS51257">
    <property type="entry name" value="PROKAR_LIPOPROTEIN"/>
    <property type="match status" value="1"/>
</dbReference>
<dbReference type="Proteomes" id="UP000581206">
    <property type="component" value="Unassembled WGS sequence"/>
</dbReference>